<accession>A0A0R2C956</accession>
<dbReference type="InterPro" id="IPR011990">
    <property type="entry name" value="TPR-like_helical_dom_sf"/>
</dbReference>
<evidence type="ECO:0000313" key="4">
    <source>
        <dbReference type="Proteomes" id="UP000051789"/>
    </source>
</evidence>
<evidence type="ECO:0000259" key="2">
    <source>
        <dbReference type="PROSITE" id="PS50943"/>
    </source>
</evidence>
<dbReference type="SUPFAM" id="SSF47413">
    <property type="entry name" value="lambda repressor-like DNA-binding domains"/>
    <property type="match status" value="1"/>
</dbReference>
<dbReference type="PANTHER" id="PTHR46797">
    <property type="entry name" value="HTH-TYPE TRANSCRIPTIONAL REGULATOR"/>
    <property type="match status" value="1"/>
</dbReference>
<dbReference type="PANTHER" id="PTHR46797:SF1">
    <property type="entry name" value="METHYLPHOSPHONATE SYNTHASE"/>
    <property type="match status" value="1"/>
</dbReference>
<dbReference type="EMBL" id="AYZK01000001">
    <property type="protein sequence ID" value="KRM87877.1"/>
    <property type="molecule type" value="Genomic_DNA"/>
</dbReference>
<organism evidence="3 4">
    <name type="scientific">Lacticaseibacillus thailandensis DSM 22698 = JCM 13996</name>
    <dbReference type="NCBI Taxonomy" id="1423810"/>
    <lineage>
        <taxon>Bacteria</taxon>
        <taxon>Bacillati</taxon>
        <taxon>Bacillota</taxon>
        <taxon>Bacilli</taxon>
        <taxon>Lactobacillales</taxon>
        <taxon>Lactobacillaceae</taxon>
        <taxon>Lacticaseibacillus</taxon>
    </lineage>
</organism>
<comment type="caution">
    <text evidence="3">The sequence shown here is derived from an EMBL/GenBank/DDBJ whole genome shotgun (WGS) entry which is preliminary data.</text>
</comment>
<dbReference type="SUPFAM" id="SSF48452">
    <property type="entry name" value="TPR-like"/>
    <property type="match status" value="1"/>
</dbReference>
<gene>
    <name evidence="3" type="ORF">FD19_GL000154</name>
</gene>
<name>A0A0R2C956_9LACO</name>
<dbReference type="STRING" id="1423810.FD19_GL000154"/>
<sequence length="314" mass="35400">MFVAWYGSICTELTGGLLSPPKGCKYMVKNDHEVRILGDRVRYFRKLRGLSQSKLADGICTQATISLVEKRNKVPSMKILVQIVRRLGVQMTDVVVEPQDQIQITLDQAVAAMRHRQPDTAAAALATLDEEHDLHTVDDQKRFYYVQGMIQLTGERKPEEAVYYFNRVLQLFTGEDADVYAVMAILGLALAYADMDNLGRTRLYVNEALTLLQDVHRQGEAFLDSDLLIRWYICSALYRLGDYQEVLHRADAAIELAVHNERLFLLDEFYALRARCLVQLRAEGTNEAFTVAISLAGVNQNHALAATLQAEMAS</sequence>
<dbReference type="GO" id="GO:0003677">
    <property type="term" value="F:DNA binding"/>
    <property type="evidence" value="ECO:0007669"/>
    <property type="project" value="UniProtKB-KW"/>
</dbReference>
<dbReference type="InterPro" id="IPR001387">
    <property type="entry name" value="Cro/C1-type_HTH"/>
</dbReference>
<dbReference type="AlphaFoldDB" id="A0A0R2C956"/>
<feature type="domain" description="HTH cro/C1-type" evidence="2">
    <location>
        <begin position="41"/>
        <end position="94"/>
    </location>
</feature>
<reference evidence="3 4" key="1">
    <citation type="journal article" date="2015" name="Genome Announc.">
        <title>Expanding the biotechnology potential of lactobacilli through comparative genomics of 213 strains and associated genera.</title>
        <authorList>
            <person name="Sun Z."/>
            <person name="Harris H.M."/>
            <person name="McCann A."/>
            <person name="Guo C."/>
            <person name="Argimon S."/>
            <person name="Zhang W."/>
            <person name="Yang X."/>
            <person name="Jeffery I.B."/>
            <person name="Cooney J.C."/>
            <person name="Kagawa T.F."/>
            <person name="Liu W."/>
            <person name="Song Y."/>
            <person name="Salvetti E."/>
            <person name="Wrobel A."/>
            <person name="Rasinkangas P."/>
            <person name="Parkhill J."/>
            <person name="Rea M.C."/>
            <person name="O'Sullivan O."/>
            <person name="Ritari J."/>
            <person name="Douillard F.P."/>
            <person name="Paul Ross R."/>
            <person name="Yang R."/>
            <person name="Briner A.E."/>
            <person name="Felis G.E."/>
            <person name="de Vos W.M."/>
            <person name="Barrangou R."/>
            <person name="Klaenhammer T.R."/>
            <person name="Caufield P.W."/>
            <person name="Cui Y."/>
            <person name="Zhang H."/>
            <person name="O'Toole P.W."/>
        </authorList>
    </citation>
    <scope>NUCLEOTIDE SEQUENCE [LARGE SCALE GENOMIC DNA]</scope>
    <source>
        <strain evidence="3 4">DSM 22698</strain>
    </source>
</reference>
<evidence type="ECO:0000313" key="3">
    <source>
        <dbReference type="EMBL" id="KRM87877.1"/>
    </source>
</evidence>
<proteinExistence type="predicted"/>
<dbReference type="GO" id="GO:0003700">
    <property type="term" value="F:DNA-binding transcription factor activity"/>
    <property type="evidence" value="ECO:0007669"/>
    <property type="project" value="TreeGrafter"/>
</dbReference>
<dbReference type="InterPro" id="IPR050807">
    <property type="entry name" value="TransReg_Diox_bact_type"/>
</dbReference>
<dbReference type="CDD" id="cd00093">
    <property type="entry name" value="HTH_XRE"/>
    <property type="match status" value="1"/>
</dbReference>
<dbReference type="PROSITE" id="PS50943">
    <property type="entry name" value="HTH_CROC1"/>
    <property type="match status" value="1"/>
</dbReference>
<evidence type="ECO:0000256" key="1">
    <source>
        <dbReference type="ARBA" id="ARBA00023125"/>
    </source>
</evidence>
<keyword evidence="4" id="KW-1185">Reference proteome</keyword>
<protein>
    <submittedName>
        <fullName evidence="3">Xre family transcriptional regulator</fullName>
    </submittedName>
</protein>
<dbReference type="GO" id="GO:0005829">
    <property type="term" value="C:cytosol"/>
    <property type="evidence" value="ECO:0007669"/>
    <property type="project" value="TreeGrafter"/>
</dbReference>
<dbReference type="Pfam" id="PF01381">
    <property type="entry name" value="HTH_3"/>
    <property type="match status" value="1"/>
</dbReference>
<keyword evidence="1" id="KW-0238">DNA-binding</keyword>
<dbReference type="Proteomes" id="UP000051789">
    <property type="component" value="Unassembled WGS sequence"/>
</dbReference>
<dbReference type="Gene3D" id="1.25.40.10">
    <property type="entry name" value="Tetratricopeptide repeat domain"/>
    <property type="match status" value="1"/>
</dbReference>
<dbReference type="SMART" id="SM00530">
    <property type="entry name" value="HTH_XRE"/>
    <property type="match status" value="1"/>
</dbReference>
<dbReference type="InterPro" id="IPR010982">
    <property type="entry name" value="Lambda_DNA-bd_dom_sf"/>
</dbReference>
<dbReference type="PATRIC" id="fig|1423810.4.peg.158"/>